<sequence length="42" mass="4874">MIYIQQTIGMVIICILLLTRTIIVLIAQQLVIRHVVLQEIEQ</sequence>
<protein>
    <submittedName>
        <fullName evidence="2">Uncharacterized protein</fullName>
    </submittedName>
</protein>
<accession>B1HXU1</accession>
<keyword evidence="1" id="KW-0812">Transmembrane</keyword>
<evidence type="ECO:0000313" key="3">
    <source>
        <dbReference type="Proteomes" id="UP000002164"/>
    </source>
</evidence>
<organism evidence="2 3">
    <name type="scientific">Lysinibacillus sphaericus (strain C3-41)</name>
    <dbReference type="NCBI Taxonomy" id="444177"/>
    <lineage>
        <taxon>Bacteria</taxon>
        <taxon>Bacillati</taxon>
        <taxon>Bacillota</taxon>
        <taxon>Bacilli</taxon>
        <taxon>Bacillales</taxon>
        <taxon>Bacillaceae</taxon>
        <taxon>Lysinibacillus</taxon>
    </lineage>
</organism>
<feature type="transmembrane region" description="Helical" evidence="1">
    <location>
        <begin position="6"/>
        <end position="27"/>
    </location>
</feature>
<dbReference type="KEGG" id="lsp:Bsph_2513"/>
<reference evidence="2 3" key="1">
    <citation type="journal article" date="2008" name="J. Bacteriol.">
        <title>Complete genome sequence of the mosquitocidal bacterium Bacillus sphaericus C3-41 and comparison with those of closely related Bacillus species.</title>
        <authorList>
            <person name="Hu X."/>
            <person name="Fan W."/>
            <person name="Han B."/>
            <person name="Liu H."/>
            <person name="Zheng D."/>
            <person name="Li Q."/>
            <person name="Dong W."/>
            <person name="Yan J."/>
            <person name="Gao M."/>
            <person name="Berry C."/>
            <person name="Yuan Z."/>
        </authorList>
    </citation>
    <scope>NUCLEOTIDE SEQUENCE [LARGE SCALE GENOMIC DNA]</scope>
    <source>
        <strain evidence="2 3">C3-41</strain>
    </source>
</reference>
<evidence type="ECO:0000313" key="2">
    <source>
        <dbReference type="EMBL" id="ACA40066.1"/>
    </source>
</evidence>
<gene>
    <name evidence="2" type="ordered locus">Bsph_2513</name>
</gene>
<name>B1HXU1_LYSSC</name>
<dbReference type="EMBL" id="CP000817">
    <property type="protein sequence ID" value="ACA40066.1"/>
    <property type="molecule type" value="Genomic_DNA"/>
</dbReference>
<evidence type="ECO:0000256" key="1">
    <source>
        <dbReference type="SAM" id="Phobius"/>
    </source>
</evidence>
<keyword evidence="1" id="KW-1133">Transmembrane helix</keyword>
<dbReference type="Proteomes" id="UP000002164">
    <property type="component" value="Chromosome"/>
</dbReference>
<keyword evidence="1" id="KW-0472">Membrane</keyword>
<dbReference type="EnsemblBacteria" id="ACA40066">
    <property type="protein sequence ID" value="ACA40066"/>
    <property type="gene ID" value="Bsph_2513"/>
</dbReference>
<dbReference type="AlphaFoldDB" id="B1HXU1"/>
<dbReference type="HOGENOM" id="CLU_3253668_0_0_9"/>
<proteinExistence type="predicted"/>